<dbReference type="Gene3D" id="3.30.450.20">
    <property type="entry name" value="PAS domain"/>
    <property type="match status" value="4"/>
</dbReference>
<dbReference type="PANTHER" id="PTHR44757:SF2">
    <property type="entry name" value="BIOFILM ARCHITECTURE MAINTENANCE PROTEIN MBAA"/>
    <property type="match status" value="1"/>
</dbReference>
<dbReference type="Pfam" id="PF08448">
    <property type="entry name" value="PAS_4"/>
    <property type="match status" value="1"/>
</dbReference>
<feature type="domain" description="PAC" evidence="9">
    <location>
        <begin position="785"/>
        <end position="839"/>
    </location>
</feature>
<keyword evidence="4 7" id="KW-0812">Transmembrane</keyword>
<feature type="domain" description="GGDEF" evidence="12">
    <location>
        <begin position="993"/>
        <end position="1132"/>
    </location>
</feature>
<feature type="domain" description="EAL" evidence="11">
    <location>
        <begin position="1141"/>
        <end position="1395"/>
    </location>
</feature>
<dbReference type="InterPro" id="IPR052155">
    <property type="entry name" value="Biofilm_reg_signaling"/>
</dbReference>
<dbReference type="Pfam" id="PF00990">
    <property type="entry name" value="GGDEF"/>
    <property type="match status" value="1"/>
</dbReference>
<evidence type="ECO:0000259" key="9">
    <source>
        <dbReference type="PROSITE" id="PS50113"/>
    </source>
</evidence>
<dbReference type="SUPFAM" id="SSF55785">
    <property type="entry name" value="PYP-like sensor domain (PAS domain)"/>
    <property type="match status" value="4"/>
</dbReference>
<evidence type="ECO:0000313" key="14">
    <source>
        <dbReference type="Proteomes" id="UP000280792"/>
    </source>
</evidence>
<feature type="domain" description="PAS" evidence="8">
    <location>
        <begin position="836"/>
        <end position="882"/>
    </location>
</feature>
<reference evidence="13 14" key="2">
    <citation type="submission" date="2018-12" db="EMBL/GenBank/DDBJ databases">
        <title>Simiduia agarivorans gen. nov., sp. nov., a marine, agarolytic bacterium isolated from shallow coastal water from Keelung, Taiwan.</title>
        <authorList>
            <person name="Shieh W.Y."/>
        </authorList>
    </citation>
    <scope>NUCLEOTIDE SEQUENCE [LARGE SCALE GENOMIC DNA]</scope>
    <source>
        <strain evidence="13 14">GTF-13</strain>
    </source>
</reference>
<dbReference type="EMBL" id="QWEZ01000001">
    <property type="protein sequence ID" value="RRJ85283.1"/>
    <property type="molecule type" value="Genomic_DNA"/>
</dbReference>
<dbReference type="PROSITE" id="PS50883">
    <property type="entry name" value="EAL"/>
    <property type="match status" value="1"/>
</dbReference>
<evidence type="ECO:0000256" key="5">
    <source>
        <dbReference type="ARBA" id="ARBA00022989"/>
    </source>
</evidence>
<keyword evidence="6 7" id="KW-0472">Membrane</keyword>
<evidence type="ECO:0000256" key="1">
    <source>
        <dbReference type="ARBA" id="ARBA00004370"/>
    </source>
</evidence>
<dbReference type="GO" id="GO:0016020">
    <property type="term" value="C:membrane"/>
    <property type="evidence" value="ECO:0007669"/>
    <property type="project" value="UniProtKB-SubCell"/>
</dbReference>
<feature type="domain" description="PAC" evidence="9">
    <location>
        <begin position="377"/>
        <end position="429"/>
    </location>
</feature>
<dbReference type="SMART" id="SM00052">
    <property type="entry name" value="EAL"/>
    <property type="match status" value="1"/>
</dbReference>
<dbReference type="Gene3D" id="3.20.20.450">
    <property type="entry name" value="EAL domain"/>
    <property type="match status" value="1"/>
</dbReference>
<dbReference type="SMART" id="SM00086">
    <property type="entry name" value="PAC"/>
    <property type="match status" value="4"/>
</dbReference>
<evidence type="ECO:0000259" key="10">
    <source>
        <dbReference type="PROSITE" id="PS50839"/>
    </source>
</evidence>
<accession>A0A3P3VX63</accession>
<evidence type="ECO:0000259" key="8">
    <source>
        <dbReference type="PROSITE" id="PS50112"/>
    </source>
</evidence>
<protein>
    <recommendedName>
        <fullName evidence="2">cyclic-guanylate-specific phosphodiesterase</fullName>
        <ecNumber evidence="2">3.1.4.52</ecNumber>
    </recommendedName>
</protein>
<dbReference type="GO" id="GO:0071111">
    <property type="term" value="F:cyclic-guanylate-specific phosphodiesterase activity"/>
    <property type="evidence" value="ECO:0007669"/>
    <property type="project" value="UniProtKB-EC"/>
</dbReference>
<evidence type="ECO:0000313" key="13">
    <source>
        <dbReference type="EMBL" id="RRJ85283.1"/>
    </source>
</evidence>
<organism evidence="13 14">
    <name type="scientific">Aestuariirhabdus litorea</name>
    <dbReference type="NCBI Taxonomy" id="2528527"/>
    <lineage>
        <taxon>Bacteria</taxon>
        <taxon>Pseudomonadati</taxon>
        <taxon>Pseudomonadota</taxon>
        <taxon>Gammaproteobacteria</taxon>
        <taxon>Oceanospirillales</taxon>
        <taxon>Aestuariirhabdaceae</taxon>
        <taxon>Aestuariirhabdus</taxon>
    </lineage>
</organism>
<dbReference type="SUPFAM" id="SSF55781">
    <property type="entry name" value="GAF domain-like"/>
    <property type="match status" value="1"/>
</dbReference>
<dbReference type="Pfam" id="PF03924">
    <property type="entry name" value="CHASE"/>
    <property type="match status" value="1"/>
</dbReference>
<dbReference type="PANTHER" id="PTHR44757">
    <property type="entry name" value="DIGUANYLATE CYCLASE DGCP"/>
    <property type="match status" value="1"/>
</dbReference>
<feature type="domain" description="CHASE" evidence="10">
    <location>
        <begin position="103"/>
        <end position="196"/>
    </location>
</feature>
<name>A0A3P3VX63_9GAMM</name>
<dbReference type="SUPFAM" id="SSF55073">
    <property type="entry name" value="Nucleotide cyclase"/>
    <property type="match status" value="1"/>
</dbReference>
<dbReference type="RefSeq" id="WP_125015708.1">
    <property type="nucleotide sequence ID" value="NZ_QWEZ01000001.1"/>
</dbReference>
<dbReference type="PROSITE" id="PS50887">
    <property type="entry name" value="GGDEF"/>
    <property type="match status" value="1"/>
</dbReference>
<dbReference type="Pfam" id="PF13426">
    <property type="entry name" value="PAS_9"/>
    <property type="match status" value="3"/>
</dbReference>
<keyword evidence="5 7" id="KW-1133">Transmembrane helix</keyword>
<keyword evidence="3" id="KW-0973">c-di-GMP</keyword>
<evidence type="ECO:0000256" key="6">
    <source>
        <dbReference type="ARBA" id="ARBA00023136"/>
    </source>
</evidence>
<dbReference type="InterPro" id="IPR000014">
    <property type="entry name" value="PAS"/>
</dbReference>
<dbReference type="SUPFAM" id="SSF141868">
    <property type="entry name" value="EAL domain-like"/>
    <property type="match status" value="1"/>
</dbReference>
<evidence type="ECO:0000256" key="2">
    <source>
        <dbReference type="ARBA" id="ARBA00012282"/>
    </source>
</evidence>
<dbReference type="NCBIfam" id="TIGR00254">
    <property type="entry name" value="GGDEF"/>
    <property type="match status" value="1"/>
</dbReference>
<evidence type="ECO:0000256" key="7">
    <source>
        <dbReference type="SAM" id="Phobius"/>
    </source>
</evidence>
<sequence>MRYRLLSLVIAIATFVAILSAVVWLSNLDRQTHRNEFRSQVVEQLSKKHALLEAAVNRRVALVQGLAAFAKTQLYTLTDPKFRTFAAELYGRVDGVRSLQLAPDAVVTYVYPIEGNENVLGHNLLGDAVRKEAVLRTIKERAFVLAGPFPLLQGGEGVVARLPIYHNRHGEPAFWGFATMVLDVEPLLSEAGLLEDGPIHFSLRGKDARGADGEVFFGPLSVFQKEALVQNVELPWGSWQLAAYPKGGWLIDDPFSRHLLPLGALLALLLGLVVFALLEAPRLLRREVQRRTAELVETTEQLARGEARLSSLINSIPDMIYFKDIKGVYQGCNRAFSDYVGQPITAIIGHTDGELFQRQPGNYFHEIDYELRRRQEPRRDEEWVRIGGQQRLLDTLKLPYRNERGDVLGYIGVSRDSTERKNSELALRSSEQRYREMIEGIDSVVYRVNLPDGDVEYISPSVSRIFGVPADEFLNIFDVLDRQSFSVTGTASGQALKAFSWAFEGKQSREGEFRILHAETGDVRYLRHFDRARYDDEGKLLGIDGICEDITESKQQEQRLRQIAEGVSGKIGEDFFHSLLSYLSSLSGMDIAFIATVDEARNEARTLVCYEDGRPVGNFVYELAGTPCEDVLRSEMCYVDSGVINRYPEDKMLEEMQLESYVGTPLVDSEGNHCGLLVLLGRNVIQKPKEIESLLKIFAVRASAEMERQRQQDSYSKVLQAVEQSPVSVVITDTSGVIEYVNPVFSEISGYSATEVIGQNPNILKSGKQDDAFYRAMWGEITSGREWHGDMVNRGKDGREYWEHVSIYPLVDDQGTPVNYVALKEDLTLRKQQESRLKLAETVFDVTSEAIILTDSENRIVTVNPAFTRITGYTAEEVIGRNPGLLSSGRQSPEFYGQMQESLDRFGHWEGEIWNRRKNGEVYPEWLSIVVLRENDQSVKYHVAVFSDITRRKENESLIFHQANYDALTDLPNRHLFFTLLSDALLKAYRNGTQVAVLMIDLDRFKWINDTLGHNRGDELLLEVSRRLRLCLGESKLSRLGGDEFAVILSKVENPDKIAKLSRKLLEQVAEPYTIKGEVCHMTGSIGISIFPSDVQPSSDPAETVRELLRHAESAMYRAKADGGNGYRFFTPEMNALVVQHRQLQAELFNAIERDEFCVHYQPIVSARTGKLASAEALVRWNHPERGMVYPDGFITFSEESGQILRIGNWVLNRVCQQIQQWLQNGWEPIRVSVNVSPRQFHDPETAKEILSILKKADVSRSYITLEITEGMILEDDHRVLELMDKIRKLGVKFSIDDFGTGYSSLGYLKRFPVDYLKVDRAFITNLHTSEDDRQIVKAVAALSEALDLQTVIEGVETAEQYQLLSGMRVDYLQGYLFSKPLGLTDFEQLMREWDDKRASLNFII</sequence>
<gene>
    <name evidence="13" type="ORF">D0544_09535</name>
</gene>
<comment type="subcellular location">
    <subcellularLocation>
        <location evidence="1">Membrane</location>
    </subcellularLocation>
</comment>
<dbReference type="InterPro" id="IPR042240">
    <property type="entry name" value="CHASE_sf"/>
</dbReference>
<dbReference type="PROSITE" id="PS50113">
    <property type="entry name" value="PAC"/>
    <property type="match status" value="3"/>
</dbReference>
<dbReference type="SMART" id="SM01079">
    <property type="entry name" value="CHASE"/>
    <property type="match status" value="1"/>
</dbReference>
<dbReference type="Pfam" id="PF00563">
    <property type="entry name" value="EAL"/>
    <property type="match status" value="1"/>
</dbReference>
<dbReference type="Gene3D" id="3.30.70.270">
    <property type="match status" value="1"/>
</dbReference>
<evidence type="ECO:0000259" key="11">
    <source>
        <dbReference type="PROSITE" id="PS50883"/>
    </source>
</evidence>
<dbReference type="InterPro" id="IPR006189">
    <property type="entry name" value="CHASE_dom"/>
</dbReference>
<dbReference type="GO" id="GO:0007165">
    <property type="term" value="P:signal transduction"/>
    <property type="evidence" value="ECO:0007669"/>
    <property type="project" value="UniProtKB-ARBA"/>
</dbReference>
<feature type="domain" description="PAC" evidence="9">
    <location>
        <begin position="509"/>
        <end position="562"/>
    </location>
</feature>
<feature type="domain" description="PAS" evidence="8">
    <location>
        <begin position="714"/>
        <end position="760"/>
    </location>
</feature>
<keyword evidence="14" id="KW-1185">Reference proteome</keyword>
<dbReference type="CDD" id="cd01949">
    <property type="entry name" value="GGDEF"/>
    <property type="match status" value="1"/>
</dbReference>
<feature type="transmembrane region" description="Helical" evidence="7">
    <location>
        <begin position="259"/>
        <end position="278"/>
    </location>
</feature>
<dbReference type="InterPro" id="IPR029787">
    <property type="entry name" value="Nucleotide_cyclase"/>
</dbReference>
<evidence type="ECO:0000256" key="3">
    <source>
        <dbReference type="ARBA" id="ARBA00022636"/>
    </source>
</evidence>
<dbReference type="InterPro" id="IPR035965">
    <property type="entry name" value="PAS-like_dom_sf"/>
</dbReference>
<evidence type="ECO:0000259" key="12">
    <source>
        <dbReference type="PROSITE" id="PS50887"/>
    </source>
</evidence>
<dbReference type="CDD" id="cd00130">
    <property type="entry name" value="PAS"/>
    <property type="match status" value="4"/>
</dbReference>
<feature type="transmembrane region" description="Helical" evidence="7">
    <location>
        <begin position="6"/>
        <end position="25"/>
    </location>
</feature>
<dbReference type="InterPro" id="IPR001633">
    <property type="entry name" value="EAL_dom"/>
</dbReference>
<reference evidence="13 14" key="1">
    <citation type="submission" date="2018-08" db="EMBL/GenBank/DDBJ databases">
        <authorList>
            <person name="Khan S.A."/>
        </authorList>
    </citation>
    <scope>NUCLEOTIDE SEQUENCE [LARGE SCALE GENOMIC DNA]</scope>
    <source>
        <strain evidence="13 14">GTF-13</strain>
    </source>
</reference>
<dbReference type="InterPro" id="IPR013656">
    <property type="entry name" value="PAS_4"/>
</dbReference>
<dbReference type="InterPro" id="IPR000160">
    <property type="entry name" value="GGDEF_dom"/>
</dbReference>
<dbReference type="SMART" id="SM00267">
    <property type="entry name" value="GGDEF"/>
    <property type="match status" value="1"/>
</dbReference>
<dbReference type="InterPro" id="IPR035919">
    <property type="entry name" value="EAL_sf"/>
</dbReference>
<dbReference type="InterPro" id="IPR043128">
    <property type="entry name" value="Rev_trsase/Diguanyl_cyclase"/>
</dbReference>
<evidence type="ECO:0000256" key="4">
    <source>
        <dbReference type="ARBA" id="ARBA00022692"/>
    </source>
</evidence>
<dbReference type="InterPro" id="IPR000700">
    <property type="entry name" value="PAS-assoc_C"/>
</dbReference>
<comment type="caution">
    <text evidence="13">The sequence shown here is derived from an EMBL/GenBank/DDBJ whole genome shotgun (WGS) entry which is preliminary data.</text>
</comment>
<proteinExistence type="predicted"/>
<dbReference type="Gene3D" id="3.30.450.350">
    <property type="entry name" value="CHASE domain"/>
    <property type="match status" value="1"/>
</dbReference>
<dbReference type="PROSITE" id="PS50112">
    <property type="entry name" value="PAS"/>
    <property type="match status" value="3"/>
</dbReference>
<dbReference type="EC" id="3.1.4.52" evidence="2"/>
<dbReference type="NCBIfam" id="TIGR00229">
    <property type="entry name" value="sensory_box"/>
    <property type="match status" value="4"/>
</dbReference>
<dbReference type="FunFam" id="3.20.20.450:FF:000001">
    <property type="entry name" value="Cyclic di-GMP phosphodiesterase yahA"/>
    <property type="match status" value="1"/>
</dbReference>
<dbReference type="SMART" id="SM00091">
    <property type="entry name" value="PAS"/>
    <property type="match status" value="4"/>
</dbReference>
<dbReference type="Proteomes" id="UP000280792">
    <property type="component" value="Unassembled WGS sequence"/>
</dbReference>
<dbReference type="CDD" id="cd01948">
    <property type="entry name" value="EAL"/>
    <property type="match status" value="1"/>
</dbReference>
<dbReference type="InterPro" id="IPR001610">
    <property type="entry name" value="PAC"/>
</dbReference>
<feature type="domain" description="PAS" evidence="8">
    <location>
        <begin position="430"/>
        <end position="475"/>
    </location>
</feature>
<dbReference type="PROSITE" id="PS50839">
    <property type="entry name" value="CHASE"/>
    <property type="match status" value="1"/>
</dbReference>